<comment type="caution">
    <text evidence="1">The sequence shown here is derived from an EMBL/GenBank/DDBJ whole genome shotgun (WGS) entry which is preliminary data.</text>
</comment>
<organism evidence="1 2">
    <name type="scientific">Bradyrhizobium elkanii</name>
    <dbReference type="NCBI Taxonomy" id="29448"/>
    <lineage>
        <taxon>Bacteria</taxon>
        <taxon>Pseudomonadati</taxon>
        <taxon>Pseudomonadota</taxon>
        <taxon>Alphaproteobacteria</taxon>
        <taxon>Hyphomicrobiales</taxon>
        <taxon>Nitrobacteraceae</taxon>
        <taxon>Bradyrhizobium</taxon>
    </lineage>
</organism>
<reference evidence="1 2" key="1">
    <citation type="submission" date="2019-05" db="EMBL/GenBank/DDBJ databases">
        <title>Draft Genome of Bradyrhizobium elkanii strain SEMIA 938, Used in Commercial Inoculants for Lupinus spp. in Brazil.</title>
        <authorList>
            <person name="Hungria M."/>
            <person name="Delamuta J.R.M."/>
            <person name="Ribeiro R.A."/>
            <person name="Nogueira M.A."/>
        </authorList>
    </citation>
    <scope>NUCLEOTIDE SEQUENCE [LARGE SCALE GENOMIC DNA]</scope>
    <source>
        <strain evidence="1 2">Semia 938</strain>
    </source>
</reference>
<gene>
    <name evidence="1" type="ORF">FDV58_27720</name>
</gene>
<dbReference type="RefSeq" id="WP_137481797.1">
    <property type="nucleotide sequence ID" value="NZ_SZZP01000019.1"/>
</dbReference>
<name>A0A4U6RSW3_BRAEL</name>
<dbReference type="Proteomes" id="UP000305095">
    <property type="component" value="Unassembled WGS sequence"/>
</dbReference>
<sequence length="283" mass="32144">MPFRPITLDALHRTHSNLLQDGDLNKQMAGVYLAIAVLNEFLGEPWVARFILPGAKPNVLALDETDQLSCAIGHAKIIDLAEVLYNLQFVDGIDNCVERMRSGDIEGSMAELDLGRMLFIHSVEFKYVTPIMRKGYDYDILVKLPNGMFACADAKCKIEGQEFSVNSVENTLKKGRKQFPQDRPAILFVKHPYEWHDDSYALTTLGDIAMKFFRTTERVVSVKYYVQPILRQGGNVTQRLGFKEFSNPRTRFGSDVDWSLFNTPNILAHAWQHIGNFPDGVRE</sequence>
<dbReference type="EMBL" id="SZZP01000019">
    <property type="protein sequence ID" value="TKV77994.1"/>
    <property type="molecule type" value="Genomic_DNA"/>
</dbReference>
<evidence type="ECO:0000313" key="1">
    <source>
        <dbReference type="EMBL" id="TKV77994.1"/>
    </source>
</evidence>
<proteinExistence type="predicted"/>
<evidence type="ECO:0000313" key="2">
    <source>
        <dbReference type="Proteomes" id="UP000305095"/>
    </source>
</evidence>
<protein>
    <submittedName>
        <fullName evidence="1">Uncharacterized protein</fullName>
    </submittedName>
</protein>
<accession>A0A4U6RSW3</accession>
<dbReference type="AlphaFoldDB" id="A0A4U6RSW3"/>